<proteinExistence type="predicted"/>
<dbReference type="SUPFAM" id="SSF55729">
    <property type="entry name" value="Acyl-CoA N-acyltransferases (Nat)"/>
    <property type="match status" value="1"/>
</dbReference>
<reference evidence="2 3" key="1">
    <citation type="submission" date="2020-08" db="EMBL/GenBank/DDBJ databases">
        <title>Bridging the membrane lipid divide: bacteria of the FCB group superphylum have the potential to synthesize archaeal ether lipids.</title>
        <authorList>
            <person name="Villanueva L."/>
            <person name="Von Meijenfeldt F.A.B."/>
            <person name="Westbye A.B."/>
            <person name="Yadav S."/>
            <person name="Hopmans E.C."/>
            <person name="Dutilh B.E."/>
            <person name="Sinninghe Damste J.S."/>
        </authorList>
    </citation>
    <scope>NUCLEOTIDE SEQUENCE [LARGE SCALE GENOMIC DNA]</scope>
    <source>
        <strain evidence="2">NIOZ-UU30</strain>
    </source>
</reference>
<evidence type="ECO:0000313" key="2">
    <source>
        <dbReference type="EMBL" id="MBC8360828.1"/>
    </source>
</evidence>
<accession>A0A8J6NVM7</accession>
<evidence type="ECO:0000256" key="1">
    <source>
        <dbReference type="SAM" id="Coils"/>
    </source>
</evidence>
<gene>
    <name evidence="2" type="ORF">H8E23_05475</name>
</gene>
<evidence type="ECO:0000313" key="3">
    <source>
        <dbReference type="Proteomes" id="UP000603434"/>
    </source>
</evidence>
<dbReference type="InterPro" id="IPR007434">
    <property type="entry name" value="FemAB-like"/>
</dbReference>
<protein>
    <submittedName>
        <fullName evidence="2">GNAT family N-acetyltransferase</fullName>
    </submittedName>
</protein>
<keyword evidence="1" id="KW-0175">Coiled coil</keyword>
<feature type="coiled-coil region" evidence="1">
    <location>
        <begin position="357"/>
        <end position="384"/>
    </location>
</feature>
<sequence>MSKYCKSSYSILWMENLSKVDQAAWDALAVPLKTPFFEWEWLHQMEVSGSIAPATGWTPQHLTVWSEKRLVAAAPLYLKNHSAGEFVYDHTWADLAGLLGIGYYPKLVGMSPVTPVVGYRFLVDPQEDEGRLIQLMVAEIDRFCLGNRISGCSFFYVDPDWRLQMLDYDFNSWLHPVNAWQNRGYQSFEDFLAVFNSNQRRNIKRERKKIRNQGLTLEPFKGSDIPRSFLSRMYQFYVRTNDQYGIWNCKYLTKNFFEGLYDRYRHRLLLMAACRKENQESPVGLSLFLTKGDLLFGRYWGSVSDIDSLHFNACYYSPIEWGIAHGIQRFDPGVGSAHKLRRGFEVVPGFSLHKFYDQRLQLMMQRHIDEINRLEQEYIDAMNAGLPFAKLSLTNGKNG</sequence>
<dbReference type="Proteomes" id="UP000603434">
    <property type="component" value="Unassembled WGS sequence"/>
</dbReference>
<dbReference type="PANTHER" id="PTHR47017:SF1">
    <property type="entry name" value="ACYL-COA"/>
    <property type="match status" value="1"/>
</dbReference>
<name>A0A8J6NVM7_9BACT</name>
<dbReference type="EMBL" id="JACNJH010000108">
    <property type="protein sequence ID" value="MBC8360828.1"/>
    <property type="molecule type" value="Genomic_DNA"/>
</dbReference>
<comment type="caution">
    <text evidence="2">The sequence shown here is derived from an EMBL/GenBank/DDBJ whole genome shotgun (WGS) entry which is preliminary data.</text>
</comment>
<organism evidence="2 3">
    <name type="scientific">Candidatus Desulfatibia profunda</name>
    <dbReference type="NCBI Taxonomy" id="2841695"/>
    <lineage>
        <taxon>Bacteria</taxon>
        <taxon>Pseudomonadati</taxon>
        <taxon>Thermodesulfobacteriota</taxon>
        <taxon>Desulfobacteria</taxon>
        <taxon>Desulfobacterales</taxon>
        <taxon>Desulfobacterales incertae sedis</taxon>
        <taxon>Candidatus Desulfatibia</taxon>
    </lineage>
</organism>
<dbReference type="Gene3D" id="3.40.630.30">
    <property type="match status" value="1"/>
</dbReference>
<dbReference type="AlphaFoldDB" id="A0A8J6NVM7"/>
<dbReference type="InterPro" id="IPR016181">
    <property type="entry name" value="Acyl_CoA_acyltransferase"/>
</dbReference>
<dbReference type="Pfam" id="PF04339">
    <property type="entry name" value="FemAB_like"/>
    <property type="match status" value="1"/>
</dbReference>
<dbReference type="PANTHER" id="PTHR47017">
    <property type="entry name" value="ACYL-COA"/>
    <property type="match status" value="1"/>
</dbReference>